<dbReference type="InterPro" id="IPR005807">
    <property type="entry name" value="SecE_bac"/>
</dbReference>
<dbReference type="GO" id="GO:0006605">
    <property type="term" value="P:protein targeting"/>
    <property type="evidence" value="ECO:0007669"/>
    <property type="project" value="UniProtKB-UniRule"/>
</dbReference>
<keyword evidence="4 9" id="KW-0812">Transmembrane</keyword>
<keyword evidence="8 9" id="KW-0472">Membrane</keyword>
<comment type="similarity">
    <text evidence="9">Belongs to the SecE/SEC61-gamma family.</text>
</comment>
<keyword evidence="11" id="KW-1185">Reference proteome</keyword>
<proteinExistence type="inferred from homology"/>
<dbReference type="PANTHER" id="PTHR33910:SF1">
    <property type="entry name" value="PROTEIN TRANSLOCASE SUBUNIT SECE"/>
    <property type="match status" value="1"/>
</dbReference>
<dbReference type="GO" id="GO:0043952">
    <property type="term" value="P:protein transport by the Sec complex"/>
    <property type="evidence" value="ECO:0007669"/>
    <property type="project" value="UniProtKB-UniRule"/>
</dbReference>
<evidence type="ECO:0000313" key="10">
    <source>
        <dbReference type="EMBL" id="QIL46070.1"/>
    </source>
</evidence>
<dbReference type="InterPro" id="IPR038379">
    <property type="entry name" value="SecE_sf"/>
</dbReference>
<feature type="transmembrane region" description="Helical" evidence="9">
    <location>
        <begin position="29"/>
        <end position="55"/>
    </location>
</feature>
<dbReference type="InterPro" id="IPR001901">
    <property type="entry name" value="Translocase_SecE/Sec61-g"/>
</dbReference>
<dbReference type="RefSeq" id="WP_166007196.1">
    <property type="nucleotide sequence ID" value="NZ_CP049886.1"/>
</dbReference>
<dbReference type="GO" id="GO:0065002">
    <property type="term" value="P:intracellular protein transmembrane transport"/>
    <property type="evidence" value="ECO:0007669"/>
    <property type="project" value="UniProtKB-UniRule"/>
</dbReference>
<keyword evidence="7 9" id="KW-0811">Translocation</keyword>
<protein>
    <recommendedName>
        <fullName evidence="9">Protein translocase subunit SecE</fullName>
    </recommendedName>
</protein>
<evidence type="ECO:0000256" key="3">
    <source>
        <dbReference type="ARBA" id="ARBA00022475"/>
    </source>
</evidence>
<name>A0A6G8AM71_9ENTE</name>
<evidence type="ECO:0000256" key="1">
    <source>
        <dbReference type="ARBA" id="ARBA00004370"/>
    </source>
</evidence>
<evidence type="ECO:0000313" key="11">
    <source>
        <dbReference type="Proteomes" id="UP000500890"/>
    </source>
</evidence>
<dbReference type="NCBIfam" id="TIGR00964">
    <property type="entry name" value="secE_bact"/>
    <property type="match status" value="1"/>
</dbReference>
<dbReference type="PANTHER" id="PTHR33910">
    <property type="entry name" value="PROTEIN TRANSLOCASE SUBUNIT SECE"/>
    <property type="match status" value="1"/>
</dbReference>
<keyword evidence="5 9" id="KW-0653">Protein transport</keyword>
<comment type="function">
    <text evidence="9">Essential subunit of the Sec protein translocation channel SecYEG. Clamps together the 2 halves of SecY. May contact the channel plug during translocation.</text>
</comment>
<dbReference type="Proteomes" id="UP000500890">
    <property type="component" value="Chromosome"/>
</dbReference>
<gene>
    <name evidence="9 10" type="primary">secE</name>
    <name evidence="10" type="ORF">G7081_02805</name>
</gene>
<organism evidence="10 11">
    <name type="scientific">Vagococcus coleopterorum</name>
    <dbReference type="NCBI Taxonomy" id="2714946"/>
    <lineage>
        <taxon>Bacteria</taxon>
        <taxon>Bacillati</taxon>
        <taxon>Bacillota</taxon>
        <taxon>Bacilli</taxon>
        <taxon>Lactobacillales</taxon>
        <taxon>Enterococcaceae</taxon>
        <taxon>Vagococcus</taxon>
    </lineage>
</organism>
<dbReference type="GO" id="GO:0008320">
    <property type="term" value="F:protein transmembrane transporter activity"/>
    <property type="evidence" value="ECO:0007669"/>
    <property type="project" value="UniProtKB-UniRule"/>
</dbReference>
<dbReference type="HAMAP" id="MF_00422">
    <property type="entry name" value="SecE"/>
    <property type="match status" value="1"/>
</dbReference>
<keyword evidence="2 9" id="KW-0813">Transport</keyword>
<dbReference type="GO" id="GO:0005886">
    <property type="term" value="C:plasma membrane"/>
    <property type="evidence" value="ECO:0007669"/>
    <property type="project" value="UniProtKB-SubCell"/>
</dbReference>
<sequence length="56" mass="6464">MFKFIKSVRDEMKNVTWPTGKRLRKDVSIVIQTTVLFAIFFGVVDLGIQFIIGLFV</sequence>
<dbReference type="Gene3D" id="1.20.5.1030">
    <property type="entry name" value="Preprotein translocase secy subunit"/>
    <property type="match status" value="1"/>
</dbReference>
<evidence type="ECO:0000256" key="8">
    <source>
        <dbReference type="ARBA" id="ARBA00023136"/>
    </source>
</evidence>
<evidence type="ECO:0000256" key="9">
    <source>
        <dbReference type="HAMAP-Rule" id="MF_00422"/>
    </source>
</evidence>
<evidence type="ECO:0000256" key="4">
    <source>
        <dbReference type="ARBA" id="ARBA00022692"/>
    </source>
</evidence>
<dbReference type="EMBL" id="CP049886">
    <property type="protein sequence ID" value="QIL46070.1"/>
    <property type="molecule type" value="Genomic_DNA"/>
</dbReference>
<evidence type="ECO:0000256" key="2">
    <source>
        <dbReference type="ARBA" id="ARBA00022448"/>
    </source>
</evidence>
<reference evidence="10 11" key="1">
    <citation type="submission" date="2020-03" db="EMBL/GenBank/DDBJ databases">
        <title>Vagococcus sp. nov., isolated from beetles.</title>
        <authorList>
            <person name="Hyun D.-W."/>
            <person name="Bae J.-W."/>
        </authorList>
    </citation>
    <scope>NUCLEOTIDE SEQUENCE [LARGE SCALE GENOMIC DNA]</scope>
    <source>
        <strain evidence="10 11">HDW17A</strain>
    </source>
</reference>
<comment type="subunit">
    <text evidence="9">Component of the Sec protein translocase complex. Heterotrimer consisting of SecY, SecE and SecG subunits. The heterotrimers can form oligomers, although 1 heterotrimer is thought to be able to translocate proteins. Interacts with the ribosome. Interacts with SecDF, and other proteins may be involved. Interacts with SecA.</text>
</comment>
<evidence type="ECO:0000256" key="6">
    <source>
        <dbReference type="ARBA" id="ARBA00022989"/>
    </source>
</evidence>
<evidence type="ECO:0000256" key="7">
    <source>
        <dbReference type="ARBA" id="ARBA00023010"/>
    </source>
</evidence>
<keyword evidence="3 9" id="KW-1003">Cell membrane</keyword>
<comment type="subcellular location">
    <subcellularLocation>
        <location evidence="9">Cell membrane</location>
        <topology evidence="9">Single-pass membrane protein</topology>
    </subcellularLocation>
    <subcellularLocation>
        <location evidence="1">Membrane</location>
    </subcellularLocation>
</comment>
<evidence type="ECO:0000256" key="5">
    <source>
        <dbReference type="ARBA" id="ARBA00022927"/>
    </source>
</evidence>
<dbReference type="AlphaFoldDB" id="A0A6G8AM71"/>
<dbReference type="Pfam" id="PF00584">
    <property type="entry name" value="SecE"/>
    <property type="match status" value="1"/>
</dbReference>
<keyword evidence="6 9" id="KW-1133">Transmembrane helix</keyword>
<dbReference type="KEGG" id="vah:G7081_02805"/>
<dbReference type="GO" id="GO:0009306">
    <property type="term" value="P:protein secretion"/>
    <property type="evidence" value="ECO:0007669"/>
    <property type="project" value="UniProtKB-UniRule"/>
</dbReference>
<accession>A0A6G8AM71</accession>